<reference evidence="2" key="1">
    <citation type="journal article" date="2014" name="Int. J. Syst. Evol. Microbiol.">
        <title>Complete genome sequence of Corynebacterium casei LMG S-19264T (=DSM 44701T), isolated from a smear-ripened cheese.</title>
        <authorList>
            <consortium name="US DOE Joint Genome Institute (JGI-PGF)"/>
            <person name="Walter F."/>
            <person name="Albersmeier A."/>
            <person name="Kalinowski J."/>
            <person name="Ruckert C."/>
        </authorList>
    </citation>
    <scope>NUCLEOTIDE SEQUENCE</scope>
    <source>
        <strain evidence="2">KCTC 32255</strain>
    </source>
</reference>
<dbReference type="AlphaFoldDB" id="A0A918UIB1"/>
<keyword evidence="1" id="KW-1133">Transmembrane helix</keyword>
<evidence type="ECO:0000313" key="3">
    <source>
        <dbReference type="Proteomes" id="UP000648075"/>
    </source>
</evidence>
<evidence type="ECO:0000313" key="2">
    <source>
        <dbReference type="EMBL" id="GGZ12162.1"/>
    </source>
</evidence>
<keyword evidence="1" id="KW-0472">Membrane</keyword>
<feature type="transmembrane region" description="Helical" evidence="1">
    <location>
        <begin position="23"/>
        <end position="45"/>
    </location>
</feature>
<protein>
    <submittedName>
        <fullName evidence="2">Uncharacterized protein</fullName>
    </submittedName>
</protein>
<dbReference type="Proteomes" id="UP000648075">
    <property type="component" value="Unassembled WGS sequence"/>
</dbReference>
<organism evidence="2 3">
    <name type="scientific">Novosphingobium colocasiae</name>
    <dbReference type="NCBI Taxonomy" id="1256513"/>
    <lineage>
        <taxon>Bacteria</taxon>
        <taxon>Pseudomonadati</taxon>
        <taxon>Pseudomonadota</taxon>
        <taxon>Alphaproteobacteria</taxon>
        <taxon>Sphingomonadales</taxon>
        <taxon>Sphingomonadaceae</taxon>
        <taxon>Novosphingobium</taxon>
    </lineage>
</organism>
<proteinExistence type="predicted"/>
<keyword evidence="3" id="KW-1185">Reference proteome</keyword>
<gene>
    <name evidence="2" type="ORF">GCM10011614_29180</name>
</gene>
<reference evidence="2" key="2">
    <citation type="submission" date="2020-09" db="EMBL/GenBank/DDBJ databases">
        <authorList>
            <person name="Sun Q."/>
            <person name="Kim S."/>
        </authorList>
    </citation>
    <scope>NUCLEOTIDE SEQUENCE</scope>
    <source>
        <strain evidence="2">KCTC 32255</strain>
    </source>
</reference>
<dbReference type="RefSeq" id="WP_189622019.1">
    <property type="nucleotide sequence ID" value="NZ_BMZA01000013.1"/>
</dbReference>
<dbReference type="EMBL" id="BMZA01000013">
    <property type="protein sequence ID" value="GGZ12162.1"/>
    <property type="molecule type" value="Genomic_DNA"/>
</dbReference>
<sequence length="56" mass="6114">MGDFLAIVGQIFWGVTVGALGSAFSWVAKGAMVALGFGGAGWWRWSRRKRGKKDRL</sequence>
<comment type="caution">
    <text evidence="2">The sequence shown here is derived from an EMBL/GenBank/DDBJ whole genome shotgun (WGS) entry which is preliminary data.</text>
</comment>
<evidence type="ECO:0000256" key="1">
    <source>
        <dbReference type="SAM" id="Phobius"/>
    </source>
</evidence>
<accession>A0A918UIB1</accession>
<name>A0A918UIB1_9SPHN</name>
<keyword evidence="1" id="KW-0812">Transmembrane</keyword>